<dbReference type="GO" id="GO:0061630">
    <property type="term" value="F:ubiquitin protein ligase activity"/>
    <property type="evidence" value="ECO:0007669"/>
    <property type="project" value="TreeGrafter"/>
</dbReference>
<evidence type="ECO:0000313" key="3">
    <source>
        <dbReference type="EMBL" id="KAK0160606.1"/>
    </source>
</evidence>
<accession>A0AA39F0Z6</accession>
<keyword evidence="1" id="KW-0175">Coiled coil</keyword>
<dbReference type="InterPro" id="IPR004162">
    <property type="entry name" value="SINA-like_animal"/>
</dbReference>
<comment type="caution">
    <text evidence="3">The sequence shown here is derived from an EMBL/GenBank/DDBJ whole genome shotgun (WGS) entry which is preliminary data.</text>
</comment>
<dbReference type="GO" id="GO:0005737">
    <property type="term" value="C:cytoplasm"/>
    <property type="evidence" value="ECO:0007669"/>
    <property type="project" value="TreeGrafter"/>
</dbReference>
<feature type="region of interest" description="Disordered" evidence="2">
    <location>
        <begin position="487"/>
        <end position="510"/>
    </location>
</feature>
<gene>
    <name evidence="3" type="ORF">PV328_007998</name>
</gene>
<dbReference type="PANTHER" id="PTHR45877:SF2">
    <property type="entry name" value="E3 UBIQUITIN-PROTEIN LIGASE SINA-RELATED"/>
    <property type="match status" value="1"/>
</dbReference>
<keyword evidence="4" id="KW-1185">Reference proteome</keyword>
<dbReference type="GO" id="GO:0043161">
    <property type="term" value="P:proteasome-mediated ubiquitin-dependent protein catabolic process"/>
    <property type="evidence" value="ECO:0007669"/>
    <property type="project" value="TreeGrafter"/>
</dbReference>
<proteinExistence type="predicted"/>
<dbReference type="AlphaFoldDB" id="A0AA39F0Z6"/>
<feature type="coiled-coil region" evidence="1">
    <location>
        <begin position="67"/>
        <end position="94"/>
    </location>
</feature>
<evidence type="ECO:0000313" key="4">
    <source>
        <dbReference type="Proteomes" id="UP001168990"/>
    </source>
</evidence>
<sequence length="510" mass="58746">MDNKGNKILQFVKTFEVMIKCPVCDDKLRGNIYLCGSGHSICNCCHDKGSQCKKCNAPYTKMQNLLLQDLIFKYDDLKMDVNELNNSKRQLKLDKIPELMSTENSVNLNNGKLKRNKFRCLITENCEYVGCLQGIIEHFEKIHPLEFEKHSNKTLPYKTNWQMNYFIGNNCNRALNIANNGLFILHISKNIDEPFKASIFMYARNLIANQHSYRIEIECDEKKLSYNGKVESARTLREIISGSEHKCLLIEPDKPLYNTLKDKVQFKCSITLKKDDLSTDVNINIKNNEEIIKNQLSSVENLQKSLDQSNKSNAKSDLNIDGCKKKKNKQKKNKLSNKQSSELNNDGKNQGKIIDGCLNKQFSGSKLNLSQPIHQLDVKNEEKQLQNTLNLFNKPSEINYQLMYNNYSQFPPQSNQLYRNFGPYGMNMPGPPGNFMPPPCGYDQMAYQSNGNVYKPSPMMNIPYNNFAPEIYKRQQSINPHYNHQQMMNSSDKSKMTQKSKDKINKCAPI</sequence>
<reference evidence="3" key="2">
    <citation type="submission" date="2023-03" db="EMBL/GenBank/DDBJ databases">
        <authorList>
            <person name="Inwood S.N."/>
            <person name="Skelly J.G."/>
            <person name="Guhlin J."/>
            <person name="Harrop T.W.R."/>
            <person name="Goldson S.G."/>
            <person name="Dearden P.K."/>
        </authorList>
    </citation>
    <scope>NUCLEOTIDE SEQUENCE</scope>
    <source>
        <strain evidence="3">Irish</strain>
        <tissue evidence="3">Whole body</tissue>
    </source>
</reference>
<evidence type="ECO:0000256" key="1">
    <source>
        <dbReference type="SAM" id="Coils"/>
    </source>
</evidence>
<feature type="region of interest" description="Disordered" evidence="2">
    <location>
        <begin position="306"/>
        <end position="350"/>
    </location>
</feature>
<dbReference type="EMBL" id="JAQQBS010001423">
    <property type="protein sequence ID" value="KAK0160606.1"/>
    <property type="molecule type" value="Genomic_DNA"/>
</dbReference>
<name>A0AA39F0Z6_9HYME</name>
<dbReference type="PANTHER" id="PTHR45877">
    <property type="entry name" value="E3 UBIQUITIN-PROTEIN LIGASE SIAH2"/>
    <property type="match status" value="1"/>
</dbReference>
<reference evidence="3" key="1">
    <citation type="journal article" date="2023" name="bioRxiv">
        <title>Scaffold-level genome assemblies of two parasitoid biocontrol wasps reveal the parthenogenesis mechanism and an associated novel virus.</title>
        <authorList>
            <person name="Inwood S."/>
            <person name="Skelly J."/>
            <person name="Guhlin J."/>
            <person name="Harrop T."/>
            <person name="Goldson S."/>
            <person name="Dearden P."/>
        </authorList>
    </citation>
    <scope>NUCLEOTIDE SEQUENCE</scope>
    <source>
        <strain evidence="3">Irish</strain>
        <tissue evidence="3">Whole body</tissue>
    </source>
</reference>
<organism evidence="3 4">
    <name type="scientific">Microctonus aethiopoides</name>
    <dbReference type="NCBI Taxonomy" id="144406"/>
    <lineage>
        <taxon>Eukaryota</taxon>
        <taxon>Metazoa</taxon>
        <taxon>Ecdysozoa</taxon>
        <taxon>Arthropoda</taxon>
        <taxon>Hexapoda</taxon>
        <taxon>Insecta</taxon>
        <taxon>Pterygota</taxon>
        <taxon>Neoptera</taxon>
        <taxon>Endopterygota</taxon>
        <taxon>Hymenoptera</taxon>
        <taxon>Apocrita</taxon>
        <taxon>Ichneumonoidea</taxon>
        <taxon>Braconidae</taxon>
        <taxon>Euphorinae</taxon>
        <taxon>Microctonus</taxon>
    </lineage>
</organism>
<dbReference type="Proteomes" id="UP001168990">
    <property type="component" value="Unassembled WGS sequence"/>
</dbReference>
<protein>
    <submittedName>
        <fullName evidence="3">Uncharacterized protein</fullName>
    </submittedName>
</protein>
<evidence type="ECO:0000256" key="2">
    <source>
        <dbReference type="SAM" id="MobiDB-lite"/>
    </source>
</evidence>
<dbReference type="GO" id="GO:0031624">
    <property type="term" value="F:ubiquitin conjugating enzyme binding"/>
    <property type="evidence" value="ECO:0007669"/>
    <property type="project" value="TreeGrafter"/>
</dbReference>
<feature type="compositionally biased region" description="Basic and acidic residues" evidence="2">
    <location>
        <begin position="492"/>
        <end position="510"/>
    </location>
</feature>
<feature type="compositionally biased region" description="Basic residues" evidence="2">
    <location>
        <begin position="324"/>
        <end position="335"/>
    </location>
</feature>
<feature type="compositionally biased region" description="Polar residues" evidence="2">
    <location>
        <begin position="306"/>
        <end position="316"/>
    </location>
</feature>